<keyword evidence="3" id="KW-1185">Reference proteome</keyword>
<feature type="transmembrane region" description="Helical" evidence="1">
    <location>
        <begin position="270"/>
        <end position="290"/>
    </location>
</feature>
<feature type="transmembrane region" description="Helical" evidence="1">
    <location>
        <begin position="167"/>
        <end position="198"/>
    </location>
</feature>
<dbReference type="PANTHER" id="PTHR23542:SF1">
    <property type="entry name" value="MAJOR FACILITATOR SUPERFAMILY (MFS) PROFILE DOMAIN-CONTAINING PROTEIN"/>
    <property type="match status" value="1"/>
</dbReference>
<feature type="transmembrane region" description="Helical" evidence="1">
    <location>
        <begin position="237"/>
        <end position="258"/>
    </location>
</feature>
<dbReference type="InterPro" id="IPR011701">
    <property type="entry name" value="MFS"/>
</dbReference>
<keyword evidence="1" id="KW-1133">Transmembrane helix</keyword>
<reference evidence="3" key="1">
    <citation type="journal article" date="2019" name="Int. J. Syst. Evol. Microbiol.">
        <title>The Global Catalogue of Microorganisms (GCM) 10K type strain sequencing project: providing services to taxonomists for standard genome sequencing and annotation.</title>
        <authorList>
            <consortium name="The Broad Institute Genomics Platform"/>
            <consortium name="The Broad Institute Genome Sequencing Center for Infectious Disease"/>
            <person name="Wu L."/>
            <person name="Ma J."/>
        </authorList>
    </citation>
    <scope>NUCLEOTIDE SEQUENCE [LARGE SCALE GENOMIC DNA]</scope>
    <source>
        <strain evidence="3">CGMCC 4.7241</strain>
    </source>
</reference>
<dbReference type="PANTHER" id="PTHR23542">
    <property type="match status" value="1"/>
</dbReference>
<feature type="transmembrane region" description="Helical" evidence="1">
    <location>
        <begin position="95"/>
        <end position="116"/>
    </location>
</feature>
<evidence type="ECO:0000313" key="2">
    <source>
        <dbReference type="EMBL" id="MFC3761171.1"/>
    </source>
</evidence>
<keyword evidence="1" id="KW-0812">Transmembrane</keyword>
<comment type="caution">
    <text evidence="2">The sequence shown here is derived from an EMBL/GenBank/DDBJ whole genome shotgun (WGS) entry which is preliminary data.</text>
</comment>
<sequence>MPSAPRSPSPSHDRPTPGSGYRAAFAAPGTAAFFVAAVPGRLGVAMTGLGIVWLIHWSTGSFAVAGIVAGSFALAQGVVGPQAARLVDRFGQLRVLPWWIAAHAFSALLIVLVASAGMPRWAMIGSGALLGATLPQLGALTAARWSHVLGDTPALSAGYAADSLGNGIAFLVGPALVGVFAALVHPALGSAVAALLVVGSGAALARLRHTAPPPAARTVEPAGLSSRRRSGLLTGEFVALVGVNVGIGLYFGAMQVSVTGAVVAQNAAQFAGPIYSVMSAASLVAGLIYGSRTWRPRPSTQLALVSIGLLIGSTPLLWATSPTAIAAALVVPGLAIAPALVLSSVLAQASVRRDVLTQALTWLGSTSAAGAAVANAVAGIALERLGVPWGFAVAILGSAVAAMATIALRLGERGTS</sequence>
<feature type="transmembrane region" description="Helical" evidence="1">
    <location>
        <begin position="359"/>
        <end position="382"/>
    </location>
</feature>
<dbReference type="InterPro" id="IPR036259">
    <property type="entry name" value="MFS_trans_sf"/>
</dbReference>
<evidence type="ECO:0000256" key="1">
    <source>
        <dbReference type="SAM" id="Phobius"/>
    </source>
</evidence>
<dbReference type="Gene3D" id="1.20.1250.20">
    <property type="entry name" value="MFS general substrate transporter like domains"/>
    <property type="match status" value="1"/>
</dbReference>
<feature type="transmembrane region" description="Helical" evidence="1">
    <location>
        <begin position="128"/>
        <end position="147"/>
    </location>
</feature>
<organism evidence="2 3">
    <name type="scientific">Tenggerimyces flavus</name>
    <dbReference type="NCBI Taxonomy" id="1708749"/>
    <lineage>
        <taxon>Bacteria</taxon>
        <taxon>Bacillati</taxon>
        <taxon>Actinomycetota</taxon>
        <taxon>Actinomycetes</taxon>
        <taxon>Propionibacteriales</taxon>
        <taxon>Nocardioidaceae</taxon>
        <taxon>Tenggerimyces</taxon>
    </lineage>
</organism>
<accession>A0ABV7Y7A2</accession>
<evidence type="ECO:0000313" key="3">
    <source>
        <dbReference type="Proteomes" id="UP001595699"/>
    </source>
</evidence>
<dbReference type="Proteomes" id="UP001595699">
    <property type="component" value="Unassembled WGS sequence"/>
</dbReference>
<dbReference type="EMBL" id="JBHRZH010000006">
    <property type="protein sequence ID" value="MFC3761171.1"/>
    <property type="molecule type" value="Genomic_DNA"/>
</dbReference>
<dbReference type="Pfam" id="PF07690">
    <property type="entry name" value="MFS_1"/>
    <property type="match status" value="1"/>
</dbReference>
<feature type="transmembrane region" description="Helical" evidence="1">
    <location>
        <begin position="325"/>
        <end position="347"/>
    </location>
</feature>
<name>A0ABV7Y7A2_9ACTN</name>
<feature type="transmembrane region" description="Helical" evidence="1">
    <location>
        <begin position="51"/>
        <end position="75"/>
    </location>
</feature>
<feature type="transmembrane region" description="Helical" evidence="1">
    <location>
        <begin position="20"/>
        <end position="39"/>
    </location>
</feature>
<dbReference type="RefSeq" id="WP_205117384.1">
    <property type="nucleotide sequence ID" value="NZ_JAFBCM010000001.1"/>
</dbReference>
<gene>
    <name evidence="2" type="ORF">ACFOUW_09995</name>
</gene>
<proteinExistence type="predicted"/>
<keyword evidence="1" id="KW-0472">Membrane</keyword>
<feature type="transmembrane region" description="Helical" evidence="1">
    <location>
        <begin position="388"/>
        <end position="410"/>
    </location>
</feature>
<feature type="transmembrane region" description="Helical" evidence="1">
    <location>
        <begin position="302"/>
        <end position="319"/>
    </location>
</feature>
<dbReference type="SUPFAM" id="SSF103473">
    <property type="entry name" value="MFS general substrate transporter"/>
    <property type="match status" value="1"/>
</dbReference>
<protein>
    <submittedName>
        <fullName evidence="2">MFS transporter</fullName>
    </submittedName>
</protein>